<sequence>MHSVLVTDGVSSTDPTVVASVLKSSGDNILFTIGVASYSRDQLEPLSSLYTDGSTLFFGISSFQVFDIIASYLKTAYNTTAVQYMGTKVRFLVNRPLARSAAGRNDVTNLAVLRTVRLIEICGVVFWRELQKSKGVVYSLFICLCTTLSQQRLTPIPQLWIISEGILNLCTIWFASVAEWSNASRLPWYGGEIVVRTRLGAIRVVCPLSLQANTIRHVYLCTCCNKGASGNSPVRKTSTSSDGAKPELLQNGGSATPSTSMAFNKGAMPPSTSDGNKTHRCGSERRIAVSATGVGIGGSSHARPIHEGLLITNPMGMKTAPAITPKIIGLINVCEVICITHAGSSRRSEYITSNDEGNTGAVMLAEELPMASHSLDGPSGFRL</sequence>
<dbReference type="AlphaFoldDB" id="A0A7R9I6K6"/>
<reference evidence="2" key="1">
    <citation type="submission" date="2020-11" db="EMBL/GenBank/DDBJ databases">
        <authorList>
            <person name="Tran Van P."/>
        </authorList>
    </citation>
    <scope>NUCLEOTIDE SEQUENCE</scope>
</reference>
<name>A0A7R9I6K6_9NEOP</name>
<evidence type="ECO:0000256" key="1">
    <source>
        <dbReference type="SAM" id="MobiDB-lite"/>
    </source>
</evidence>
<accession>A0A7R9I6K6</accession>
<gene>
    <name evidence="2" type="ORF">TBIB3V08_LOCUS10648</name>
</gene>
<dbReference type="EMBL" id="OD569890">
    <property type="protein sequence ID" value="CAD7448361.1"/>
    <property type="molecule type" value="Genomic_DNA"/>
</dbReference>
<proteinExistence type="predicted"/>
<feature type="compositionally biased region" description="Polar residues" evidence="1">
    <location>
        <begin position="251"/>
        <end position="262"/>
    </location>
</feature>
<feature type="compositionally biased region" description="Polar residues" evidence="1">
    <location>
        <begin position="230"/>
        <end position="242"/>
    </location>
</feature>
<feature type="region of interest" description="Disordered" evidence="1">
    <location>
        <begin position="230"/>
        <end position="280"/>
    </location>
</feature>
<protein>
    <submittedName>
        <fullName evidence="2">Uncharacterized protein</fullName>
    </submittedName>
</protein>
<organism evidence="2">
    <name type="scientific">Timema bartmani</name>
    <dbReference type="NCBI Taxonomy" id="61472"/>
    <lineage>
        <taxon>Eukaryota</taxon>
        <taxon>Metazoa</taxon>
        <taxon>Ecdysozoa</taxon>
        <taxon>Arthropoda</taxon>
        <taxon>Hexapoda</taxon>
        <taxon>Insecta</taxon>
        <taxon>Pterygota</taxon>
        <taxon>Neoptera</taxon>
        <taxon>Polyneoptera</taxon>
        <taxon>Phasmatodea</taxon>
        <taxon>Timematodea</taxon>
        <taxon>Timematoidea</taxon>
        <taxon>Timematidae</taxon>
        <taxon>Timema</taxon>
    </lineage>
</organism>
<evidence type="ECO:0000313" key="2">
    <source>
        <dbReference type="EMBL" id="CAD7448361.1"/>
    </source>
</evidence>